<evidence type="ECO:0000256" key="1">
    <source>
        <dbReference type="SAM" id="SignalP"/>
    </source>
</evidence>
<dbReference type="EMBL" id="JAJISD010000007">
    <property type="protein sequence ID" value="MCC8430850.1"/>
    <property type="molecule type" value="Genomic_DNA"/>
</dbReference>
<accession>A0ABS8KXR1</accession>
<name>A0ABS8KXR1_9HYPH</name>
<feature type="chain" id="PRO_5047252976" evidence="1">
    <location>
        <begin position="23"/>
        <end position="241"/>
    </location>
</feature>
<gene>
    <name evidence="2" type="ORF">LJ725_17905</name>
</gene>
<organism evidence="2 3">
    <name type="scientific">Reyranella aquatilis</name>
    <dbReference type="NCBI Taxonomy" id="2035356"/>
    <lineage>
        <taxon>Bacteria</taxon>
        <taxon>Pseudomonadati</taxon>
        <taxon>Pseudomonadota</taxon>
        <taxon>Alphaproteobacteria</taxon>
        <taxon>Hyphomicrobiales</taxon>
        <taxon>Reyranellaceae</taxon>
        <taxon>Reyranella</taxon>
    </lineage>
</organism>
<sequence>MRTTDLLPAAALLVALASPALAMDDQETFWRVDARAEKRVSSIAPATEWAATAWIGEDRNKLRLANTGIVGDNGHIDNEGGTKGIDSRFFYSRLVSDFWDAKAGVQFTVFDEGVTRSGFLAGFEGLAPYGIHVDFVAGVSQTGVVSARLEASYDALLSQKLIATPYLEAMVASKDDPAIQLGSGLSRFELGLRLRYEIRKEFAPYLGVSFEQYTGNTASFVAASGEPTSLVRALVGLKVWF</sequence>
<dbReference type="RefSeq" id="WP_230551997.1">
    <property type="nucleotide sequence ID" value="NZ_JAJISD010000007.1"/>
</dbReference>
<keyword evidence="1" id="KW-0732">Signal</keyword>
<protein>
    <submittedName>
        <fullName evidence="2">Copper resistance protein B</fullName>
    </submittedName>
</protein>
<evidence type="ECO:0000313" key="3">
    <source>
        <dbReference type="Proteomes" id="UP001198862"/>
    </source>
</evidence>
<proteinExistence type="predicted"/>
<reference evidence="2 3" key="1">
    <citation type="submission" date="2021-11" db="EMBL/GenBank/DDBJ databases">
        <authorList>
            <person name="Lee D.-H."/>
            <person name="Kim S.-B."/>
        </authorList>
    </citation>
    <scope>NUCLEOTIDE SEQUENCE [LARGE SCALE GENOMIC DNA]</scope>
    <source>
        <strain evidence="2 3">KCTC 52223</strain>
    </source>
</reference>
<feature type="signal peptide" evidence="1">
    <location>
        <begin position="1"/>
        <end position="22"/>
    </location>
</feature>
<dbReference type="InterPro" id="IPR007939">
    <property type="entry name" value="Cu-R_B_prcur"/>
</dbReference>
<evidence type="ECO:0000313" key="2">
    <source>
        <dbReference type="EMBL" id="MCC8430850.1"/>
    </source>
</evidence>
<dbReference type="Proteomes" id="UP001198862">
    <property type="component" value="Unassembled WGS sequence"/>
</dbReference>
<dbReference type="SUPFAM" id="SSF103515">
    <property type="entry name" value="Autotransporter"/>
    <property type="match status" value="1"/>
</dbReference>
<dbReference type="Pfam" id="PF05275">
    <property type="entry name" value="CopB"/>
    <property type="match status" value="1"/>
</dbReference>
<dbReference type="InterPro" id="IPR036709">
    <property type="entry name" value="Autotransporte_beta_dom_sf"/>
</dbReference>
<keyword evidence="3" id="KW-1185">Reference proteome</keyword>
<comment type="caution">
    <text evidence="2">The sequence shown here is derived from an EMBL/GenBank/DDBJ whole genome shotgun (WGS) entry which is preliminary data.</text>
</comment>